<feature type="signal peptide" evidence="1">
    <location>
        <begin position="1"/>
        <end position="22"/>
    </location>
</feature>
<dbReference type="Proteomes" id="UP000601099">
    <property type="component" value="Unassembled WGS sequence"/>
</dbReference>
<reference evidence="2 3" key="1">
    <citation type="submission" date="2020-11" db="EMBL/GenBank/DDBJ databases">
        <title>Hymenobacter sp.</title>
        <authorList>
            <person name="Kim M.K."/>
        </authorList>
    </citation>
    <scope>NUCLEOTIDE SEQUENCE [LARGE SCALE GENOMIC DNA]</scope>
    <source>
        <strain evidence="2 3">BT594</strain>
    </source>
</reference>
<evidence type="ECO:0000313" key="3">
    <source>
        <dbReference type="Proteomes" id="UP000601099"/>
    </source>
</evidence>
<keyword evidence="1" id="KW-0732">Signal</keyword>
<sequence length="244" mass="26446">MSRFLFLLLLCLTAGFCQPAQAQKIIEKSVALNSGQRVFLNLKHATNIRIRAGAAGKMSLKAAVDINQNRLNDALQLTQDQSAEEVRFNSELDMAMLRNAQSGDCPDGGTQWGDNYVGRKKGTDGSDENTGYRVCLNVEYDITVPAGVTLCVKTISGNIDIQGLSGAIEAKSISGFVDVTWAASSAELALKTITGEVYTDQDVAFSNRKDNPIAGYQLRGNLGSNGPLVQLESISSDIYFRRRK</sequence>
<keyword evidence="3" id="KW-1185">Reference proteome</keyword>
<evidence type="ECO:0000313" key="2">
    <source>
        <dbReference type="EMBL" id="MBG8553860.1"/>
    </source>
</evidence>
<gene>
    <name evidence="2" type="ORF">I5L79_09900</name>
</gene>
<organism evidence="2 3">
    <name type="scientific">Hymenobacter guriensis</name>
    <dbReference type="NCBI Taxonomy" id="2793065"/>
    <lineage>
        <taxon>Bacteria</taxon>
        <taxon>Pseudomonadati</taxon>
        <taxon>Bacteroidota</taxon>
        <taxon>Cytophagia</taxon>
        <taxon>Cytophagales</taxon>
        <taxon>Hymenobacteraceae</taxon>
        <taxon>Hymenobacter</taxon>
    </lineage>
</organism>
<dbReference type="RefSeq" id="WP_196954889.1">
    <property type="nucleotide sequence ID" value="NZ_JADWYK010000005.1"/>
</dbReference>
<accession>A0ABS0L1K3</accession>
<feature type="chain" id="PRO_5046069916" description="Adhesin domain-containing protein" evidence="1">
    <location>
        <begin position="23"/>
        <end position="244"/>
    </location>
</feature>
<comment type="caution">
    <text evidence="2">The sequence shown here is derived from an EMBL/GenBank/DDBJ whole genome shotgun (WGS) entry which is preliminary data.</text>
</comment>
<name>A0ABS0L1K3_9BACT</name>
<proteinExistence type="predicted"/>
<protein>
    <recommendedName>
        <fullName evidence="4">Adhesin domain-containing protein</fullName>
    </recommendedName>
</protein>
<evidence type="ECO:0008006" key="4">
    <source>
        <dbReference type="Google" id="ProtNLM"/>
    </source>
</evidence>
<dbReference type="EMBL" id="JADWYK010000005">
    <property type="protein sequence ID" value="MBG8553860.1"/>
    <property type="molecule type" value="Genomic_DNA"/>
</dbReference>
<evidence type="ECO:0000256" key="1">
    <source>
        <dbReference type="SAM" id="SignalP"/>
    </source>
</evidence>